<protein>
    <submittedName>
        <fullName evidence="1">Uncharacterized protein</fullName>
    </submittedName>
</protein>
<name>A0A9E7JAT2_9LILI</name>
<organism evidence="1 2">
    <name type="scientific">Musa troglodytarum</name>
    <name type="common">fe'i banana</name>
    <dbReference type="NCBI Taxonomy" id="320322"/>
    <lineage>
        <taxon>Eukaryota</taxon>
        <taxon>Viridiplantae</taxon>
        <taxon>Streptophyta</taxon>
        <taxon>Embryophyta</taxon>
        <taxon>Tracheophyta</taxon>
        <taxon>Spermatophyta</taxon>
        <taxon>Magnoliopsida</taxon>
        <taxon>Liliopsida</taxon>
        <taxon>Zingiberales</taxon>
        <taxon>Musaceae</taxon>
        <taxon>Musa</taxon>
    </lineage>
</organism>
<keyword evidence="2" id="KW-1185">Reference proteome</keyword>
<dbReference type="Proteomes" id="UP001055439">
    <property type="component" value="Chromosome 1"/>
</dbReference>
<evidence type="ECO:0000313" key="1">
    <source>
        <dbReference type="EMBL" id="URD74101.1"/>
    </source>
</evidence>
<dbReference type="AlphaFoldDB" id="A0A9E7JAT2"/>
<sequence length="88" mass="10180">MTGIELKAQIKDLRPRDTKLFDLMYIHPSSYMLEGKTIMPAFIPLKRCCCFFLAVLWLFTTYGKSGDFDPDDYDVYCDDGNRLAVPRS</sequence>
<proteinExistence type="predicted"/>
<dbReference type="EMBL" id="CP097502">
    <property type="protein sequence ID" value="URD74101.1"/>
    <property type="molecule type" value="Genomic_DNA"/>
</dbReference>
<accession>A0A9E7JAT2</accession>
<dbReference type="OrthoDB" id="10514953at2759"/>
<evidence type="ECO:0000313" key="2">
    <source>
        <dbReference type="Proteomes" id="UP001055439"/>
    </source>
</evidence>
<reference evidence="1" key="1">
    <citation type="submission" date="2022-05" db="EMBL/GenBank/DDBJ databases">
        <title>The Musa troglodytarum L. genome provides insights into the mechanism of non-climacteric behaviour and enrichment of carotenoids.</title>
        <authorList>
            <person name="Wang J."/>
        </authorList>
    </citation>
    <scope>NUCLEOTIDE SEQUENCE</scope>
    <source>
        <tissue evidence="1">Leaf</tissue>
    </source>
</reference>
<gene>
    <name evidence="1" type="ORF">MUK42_36037</name>
</gene>